<evidence type="ECO:0000256" key="2">
    <source>
        <dbReference type="ARBA" id="ARBA00022490"/>
    </source>
</evidence>
<dbReference type="InterPro" id="IPR013785">
    <property type="entry name" value="Aldolase_TIM"/>
</dbReference>
<evidence type="ECO:0000256" key="9">
    <source>
        <dbReference type="HAMAP-Rule" id="MF_00206"/>
    </source>
</evidence>
<dbReference type="SMART" id="SM00729">
    <property type="entry name" value="Elp3"/>
    <property type="match status" value="1"/>
</dbReference>
<organism evidence="11 12">
    <name type="scientific">Enterococcus columbae DSM 7374 = ATCC 51263</name>
    <dbReference type="NCBI Taxonomy" id="1121865"/>
    <lineage>
        <taxon>Bacteria</taxon>
        <taxon>Bacillati</taxon>
        <taxon>Bacillota</taxon>
        <taxon>Bacilli</taxon>
        <taxon>Lactobacillales</taxon>
        <taxon>Enterococcaceae</taxon>
        <taxon>Enterococcus</taxon>
    </lineage>
</organism>
<accession>S1NE90</accession>
<gene>
    <name evidence="9" type="primary">lipA</name>
    <name evidence="11" type="ORF">I568_00399</name>
</gene>
<dbReference type="GO" id="GO:0051539">
    <property type="term" value="F:4 iron, 4 sulfur cluster binding"/>
    <property type="evidence" value="ECO:0007669"/>
    <property type="project" value="UniProtKB-UniRule"/>
</dbReference>
<dbReference type="InterPro" id="IPR058240">
    <property type="entry name" value="rSAM_sf"/>
</dbReference>
<keyword evidence="4 9" id="KW-0949">S-adenosyl-L-methionine</keyword>
<evidence type="ECO:0000256" key="7">
    <source>
        <dbReference type="ARBA" id="ARBA00023014"/>
    </source>
</evidence>
<keyword evidence="1 9" id="KW-0004">4Fe-4S</keyword>
<dbReference type="FunFam" id="3.20.20.70:FF:000040">
    <property type="entry name" value="Lipoyl synthase"/>
    <property type="match status" value="1"/>
</dbReference>
<dbReference type="SUPFAM" id="SSF102114">
    <property type="entry name" value="Radical SAM enzymes"/>
    <property type="match status" value="1"/>
</dbReference>
<dbReference type="OrthoDB" id="9787898at2"/>
<dbReference type="STRING" id="1121865.OMW_00805"/>
<dbReference type="EMBL" id="ASWJ01000003">
    <property type="protein sequence ID" value="EOW87355.1"/>
    <property type="molecule type" value="Genomic_DNA"/>
</dbReference>
<feature type="binding site" evidence="9">
    <location>
        <position position="65"/>
    </location>
    <ligand>
        <name>[4Fe-4S] cluster</name>
        <dbReference type="ChEBI" id="CHEBI:49883"/>
        <label>2</label>
        <note>4Fe-4S-S-AdoMet</note>
    </ligand>
</feature>
<dbReference type="GO" id="GO:0009249">
    <property type="term" value="P:protein lipoylation"/>
    <property type="evidence" value="ECO:0007669"/>
    <property type="project" value="UniProtKB-UniRule"/>
</dbReference>
<evidence type="ECO:0000259" key="10">
    <source>
        <dbReference type="PROSITE" id="PS51918"/>
    </source>
</evidence>
<comment type="catalytic activity">
    <reaction evidence="8 9">
        <text>[[Fe-S] cluster scaffold protein carrying a second [4Fe-4S](2+) cluster] + N(6)-octanoyl-L-lysyl-[protein] + 2 oxidized [2Fe-2S]-[ferredoxin] + 2 S-adenosyl-L-methionine + 4 H(+) = [[Fe-S] cluster scaffold protein] + N(6)-[(R)-dihydrolipoyl]-L-lysyl-[protein] + 4 Fe(3+) + 2 hydrogen sulfide + 2 5'-deoxyadenosine + 2 L-methionine + 2 reduced [2Fe-2S]-[ferredoxin]</text>
        <dbReference type="Rhea" id="RHEA:16585"/>
        <dbReference type="Rhea" id="RHEA-COMP:9928"/>
        <dbReference type="Rhea" id="RHEA-COMP:10000"/>
        <dbReference type="Rhea" id="RHEA-COMP:10001"/>
        <dbReference type="Rhea" id="RHEA-COMP:10475"/>
        <dbReference type="Rhea" id="RHEA-COMP:14568"/>
        <dbReference type="Rhea" id="RHEA-COMP:14569"/>
        <dbReference type="ChEBI" id="CHEBI:15378"/>
        <dbReference type="ChEBI" id="CHEBI:17319"/>
        <dbReference type="ChEBI" id="CHEBI:29034"/>
        <dbReference type="ChEBI" id="CHEBI:29919"/>
        <dbReference type="ChEBI" id="CHEBI:33722"/>
        <dbReference type="ChEBI" id="CHEBI:33737"/>
        <dbReference type="ChEBI" id="CHEBI:33738"/>
        <dbReference type="ChEBI" id="CHEBI:57844"/>
        <dbReference type="ChEBI" id="CHEBI:59789"/>
        <dbReference type="ChEBI" id="CHEBI:78809"/>
        <dbReference type="ChEBI" id="CHEBI:83100"/>
        <dbReference type="EC" id="2.8.1.8"/>
    </reaction>
</comment>
<comment type="caution">
    <text evidence="11">The sequence shown here is derived from an EMBL/GenBank/DDBJ whole genome shotgun (WGS) entry which is preliminary data.</text>
</comment>
<dbReference type="Gene3D" id="3.20.20.70">
    <property type="entry name" value="Aldolase class I"/>
    <property type="match status" value="1"/>
</dbReference>
<evidence type="ECO:0000313" key="12">
    <source>
        <dbReference type="Proteomes" id="UP000014113"/>
    </source>
</evidence>
<dbReference type="NCBIfam" id="NF009544">
    <property type="entry name" value="PRK12928.1"/>
    <property type="match status" value="1"/>
</dbReference>
<dbReference type="InterPro" id="IPR003698">
    <property type="entry name" value="Lipoyl_synth"/>
</dbReference>
<feature type="binding site" evidence="9">
    <location>
        <position position="43"/>
    </location>
    <ligand>
        <name>[4Fe-4S] cluster</name>
        <dbReference type="ChEBI" id="CHEBI:49883"/>
        <label>1</label>
    </ligand>
</feature>
<dbReference type="PIRSF" id="PIRSF005963">
    <property type="entry name" value="Lipoyl_synth"/>
    <property type="match status" value="1"/>
</dbReference>
<keyword evidence="12" id="KW-1185">Reference proteome</keyword>
<dbReference type="SFLD" id="SFLDG01058">
    <property type="entry name" value="lipoyl_synthase_like"/>
    <property type="match status" value="1"/>
</dbReference>
<comment type="function">
    <text evidence="9">Catalyzes the radical-mediated insertion of two sulfur atoms into the C-6 and C-8 positions of the octanoyl moiety bound to the lipoyl domains of lipoate-dependent enzymes, thereby converting the octanoylated domains into lipoylated derivatives.</text>
</comment>
<dbReference type="Proteomes" id="UP000014113">
    <property type="component" value="Unassembled WGS sequence"/>
</dbReference>
<comment type="cofactor">
    <cofactor evidence="9">
        <name>[4Fe-4S] cluster</name>
        <dbReference type="ChEBI" id="CHEBI:49883"/>
    </cofactor>
    <text evidence="9">Binds 2 [4Fe-4S] clusters per subunit. One cluster is coordinated with 3 cysteines and an exchangeable S-adenosyl-L-methionine.</text>
</comment>
<dbReference type="SFLD" id="SFLDS00029">
    <property type="entry name" value="Radical_SAM"/>
    <property type="match status" value="1"/>
</dbReference>
<dbReference type="CDD" id="cd01335">
    <property type="entry name" value="Radical_SAM"/>
    <property type="match status" value="1"/>
</dbReference>
<dbReference type="GO" id="GO:0016992">
    <property type="term" value="F:lipoate synthase activity"/>
    <property type="evidence" value="ECO:0007669"/>
    <property type="project" value="UniProtKB-UniRule"/>
</dbReference>
<evidence type="ECO:0000313" key="11">
    <source>
        <dbReference type="EMBL" id="EOW87355.1"/>
    </source>
</evidence>
<comment type="similarity">
    <text evidence="9">Belongs to the radical SAM superfamily. Lipoyl synthase family.</text>
</comment>
<dbReference type="PROSITE" id="PS51918">
    <property type="entry name" value="RADICAL_SAM"/>
    <property type="match status" value="1"/>
</dbReference>
<comment type="pathway">
    <text evidence="9">Protein modification; protein lipoylation via endogenous pathway; protein N(6)-(lipoyl)lysine from octanoyl-[acyl-carrier-protein]: step 2/2.</text>
</comment>
<feature type="domain" description="Radical SAM core" evidence="10">
    <location>
        <begin position="44"/>
        <end position="260"/>
    </location>
</feature>
<reference evidence="11 12" key="1">
    <citation type="submission" date="2013-03" db="EMBL/GenBank/DDBJ databases">
        <title>The Genome Sequence of Enterococcus columbae ATCC_51263 (PacBio/Illumina hybrid assembly).</title>
        <authorList>
            <consortium name="The Broad Institute Genomics Platform"/>
            <consortium name="The Broad Institute Genome Sequencing Center for Infectious Disease"/>
            <person name="Earl A."/>
            <person name="Russ C."/>
            <person name="Gilmore M."/>
            <person name="Surin D."/>
            <person name="Walker B."/>
            <person name="Young S."/>
            <person name="Zeng Q."/>
            <person name="Gargeya S."/>
            <person name="Fitzgerald M."/>
            <person name="Haas B."/>
            <person name="Abouelleil A."/>
            <person name="Allen A.W."/>
            <person name="Alvarado L."/>
            <person name="Arachchi H.M."/>
            <person name="Berlin A.M."/>
            <person name="Chapman S.B."/>
            <person name="Gainer-Dewar J."/>
            <person name="Goldberg J."/>
            <person name="Griggs A."/>
            <person name="Gujja S."/>
            <person name="Hansen M."/>
            <person name="Howarth C."/>
            <person name="Imamovic A."/>
            <person name="Ireland A."/>
            <person name="Larimer J."/>
            <person name="McCowan C."/>
            <person name="Murphy C."/>
            <person name="Pearson M."/>
            <person name="Poon T.W."/>
            <person name="Priest M."/>
            <person name="Roberts A."/>
            <person name="Saif S."/>
            <person name="Shea T."/>
            <person name="Sisk P."/>
            <person name="Sykes S."/>
            <person name="Wortman J."/>
            <person name="Nusbaum C."/>
            <person name="Birren B."/>
        </authorList>
    </citation>
    <scope>NUCLEOTIDE SEQUENCE [LARGE SCALE GENOMIC DNA]</scope>
    <source>
        <strain evidence="11 12">ATCC 51263</strain>
    </source>
</reference>
<evidence type="ECO:0000256" key="4">
    <source>
        <dbReference type="ARBA" id="ARBA00022691"/>
    </source>
</evidence>
<dbReference type="eggNOG" id="COG0320">
    <property type="taxonomic scope" value="Bacteria"/>
</dbReference>
<dbReference type="HAMAP" id="MF_00206">
    <property type="entry name" value="Lipoyl_synth"/>
    <property type="match status" value="1"/>
</dbReference>
<name>S1NE90_9ENTE</name>
<feature type="binding site" evidence="9">
    <location>
        <position position="37"/>
    </location>
    <ligand>
        <name>[4Fe-4S] cluster</name>
        <dbReference type="ChEBI" id="CHEBI:49883"/>
        <label>1</label>
    </ligand>
</feature>
<evidence type="ECO:0000256" key="6">
    <source>
        <dbReference type="ARBA" id="ARBA00023004"/>
    </source>
</evidence>
<dbReference type="EC" id="2.8.1.8" evidence="9"/>
<dbReference type="PANTHER" id="PTHR10949:SF0">
    <property type="entry name" value="LIPOYL SYNTHASE, MITOCHONDRIAL"/>
    <property type="match status" value="1"/>
</dbReference>
<dbReference type="NCBIfam" id="TIGR00510">
    <property type="entry name" value="lipA"/>
    <property type="match status" value="1"/>
</dbReference>
<dbReference type="Pfam" id="PF04055">
    <property type="entry name" value="Radical_SAM"/>
    <property type="match status" value="1"/>
</dbReference>
<feature type="binding site" evidence="9">
    <location>
        <position position="32"/>
    </location>
    <ligand>
        <name>[4Fe-4S] cluster</name>
        <dbReference type="ChEBI" id="CHEBI:49883"/>
        <label>1</label>
    </ligand>
</feature>
<protein>
    <recommendedName>
        <fullName evidence="9">Lipoyl synthase</fullName>
        <ecNumber evidence="9">2.8.1.8</ecNumber>
    </recommendedName>
    <alternativeName>
        <fullName evidence="9">Lip-syn</fullName>
        <shortName evidence="9">LS</shortName>
    </alternativeName>
    <alternativeName>
        <fullName evidence="9">Lipoate synthase</fullName>
    </alternativeName>
    <alternativeName>
        <fullName evidence="9">Lipoic acid synthase</fullName>
    </alternativeName>
    <alternativeName>
        <fullName evidence="9">Sulfur insertion protein LipA</fullName>
    </alternativeName>
</protein>
<comment type="subcellular location">
    <subcellularLocation>
        <location evidence="9">Cytoplasm</location>
    </subcellularLocation>
</comment>
<keyword evidence="2 9" id="KW-0963">Cytoplasm</keyword>
<dbReference type="GO" id="GO:0005737">
    <property type="term" value="C:cytoplasm"/>
    <property type="evidence" value="ECO:0007669"/>
    <property type="project" value="UniProtKB-SubCell"/>
</dbReference>
<proteinExistence type="inferred from homology"/>
<dbReference type="NCBIfam" id="NF004019">
    <property type="entry name" value="PRK05481.1"/>
    <property type="match status" value="1"/>
</dbReference>
<evidence type="ECO:0000256" key="1">
    <source>
        <dbReference type="ARBA" id="ARBA00022485"/>
    </source>
</evidence>
<feature type="binding site" evidence="9">
    <location>
        <position position="271"/>
    </location>
    <ligand>
        <name>[4Fe-4S] cluster</name>
        <dbReference type="ChEBI" id="CHEBI:49883"/>
        <label>1</label>
    </ligand>
</feature>
<dbReference type="PATRIC" id="fig|1121865.3.peg.794"/>
<feature type="binding site" evidence="9">
    <location>
        <position position="58"/>
    </location>
    <ligand>
        <name>[4Fe-4S] cluster</name>
        <dbReference type="ChEBI" id="CHEBI:49883"/>
        <label>2</label>
        <note>4Fe-4S-S-AdoMet</note>
    </ligand>
</feature>
<dbReference type="GO" id="GO:0046872">
    <property type="term" value="F:metal ion binding"/>
    <property type="evidence" value="ECO:0007669"/>
    <property type="project" value="UniProtKB-KW"/>
</dbReference>
<evidence type="ECO:0000256" key="8">
    <source>
        <dbReference type="ARBA" id="ARBA00047326"/>
    </source>
</evidence>
<feature type="binding site" evidence="9">
    <location>
        <position position="62"/>
    </location>
    <ligand>
        <name>[4Fe-4S] cluster</name>
        <dbReference type="ChEBI" id="CHEBI:49883"/>
        <label>2</label>
        <note>4Fe-4S-S-AdoMet</note>
    </ligand>
</feature>
<dbReference type="UniPathway" id="UPA00538">
    <property type="reaction ID" value="UER00593"/>
</dbReference>
<dbReference type="PANTHER" id="PTHR10949">
    <property type="entry name" value="LIPOYL SYNTHASE"/>
    <property type="match status" value="1"/>
</dbReference>
<sequence length="285" mass="31450">MEKRVKPKIRFNQKAVGQMNGLLHDLKLNTVCAEATCPNLGECFSSGTATFMILGKHCSRNCRFCDVSFGHMEAVDTLEPEHLALATKQMGLKHVVITSVARDDLADGGASQFVKCIEAVRKYNPATTVEVLIPDFQGDKASLDIVIAAKPEIINHNIETVARISPKIRHRATYQRSLEVLAYIKEQAPDIFTKTGIMLGLGETQAEVEQAMDDCLASKVDFFTIGQYLQPSPKHYPLQEYVSMHQFGVYRRLGMQKGFKFVASSPQVRSSYKAHEALAAGGGAK</sequence>
<keyword evidence="3 9" id="KW-0808">Transferase</keyword>
<keyword evidence="5 9" id="KW-0479">Metal-binding</keyword>
<keyword evidence="7 9" id="KW-0411">Iron-sulfur</keyword>
<keyword evidence="6 9" id="KW-0408">Iron</keyword>
<dbReference type="RefSeq" id="WP_016182967.1">
    <property type="nucleotide sequence ID" value="NZ_JXKI01000022.1"/>
</dbReference>
<dbReference type="InterPro" id="IPR006638">
    <property type="entry name" value="Elp3/MiaA/NifB-like_rSAM"/>
</dbReference>
<dbReference type="InterPro" id="IPR007197">
    <property type="entry name" value="rSAM"/>
</dbReference>
<evidence type="ECO:0000256" key="5">
    <source>
        <dbReference type="ARBA" id="ARBA00022723"/>
    </source>
</evidence>
<dbReference type="SFLD" id="SFLDF00271">
    <property type="entry name" value="lipoyl_synthase"/>
    <property type="match status" value="1"/>
</dbReference>
<evidence type="ECO:0000256" key="3">
    <source>
        <dbReference type="ARBA" id="ARBA00022679"/>
    </source>
</evidence>
<dbReference type="AlphaFoldDB" id="S1NE90"/>